<dbReference type="InterPro" id="IPR029052">
    <property type="entry name" value="Metallo-depent_PP-like"/>
</dbReference>
<evidence type="ECO:0000259" key="1">
    <source>
        <dbReference type="Pfam" id="PF00149"/>
    </source>
</evidence>
<dbReference type="InterPro" id="IPR004843">
    <property type="entry name" value="Calcineurin-like_PHP"/>
</dbReference>
<dbReference type="PANTHER" id="PTHR37844:SF2">
    <property type="entry name" value="SER_THR PROTEIN PHOSPHATASE SUPERFAMILY (AFU_ORTHOLOGUE AFUA_1G14840)"/>
    <property type="match status" value="1"/>
</dbReference>
<comment type="caution">
    <text evidence="2">The sequence shown here is derived from an EMBL/GenBank/DDBJ whole genome shotgun (WGS) entry which is preliminary data.</text>
</comment>
<dbReference type="PANTHER" id="PTHR37844">
    <property type="entry name" value="SER/THR PROTEIN PHOSPHATASE SUPERFAMILY (AFU_ORTHOLOGUE AFUA_1G14840)"/>
    <property type="match status" value="1"/>
</dbReference>
<reference evidence="2 3" key="1">
    <citation type="journal article" date="2024" name="Microbiol. Resour. Announc.">
        <title>Genome annotations for the ascomycete fungi Trichoderma harzianum, Trichoderma aggressivum, and Purpureocillium lilacinum.</title>
        <authorList>
            <person name="Beijen E.P.W."/>
            <person name="Ohm R.A."/>
        </authorList>
    </citation>
    <scope>NUCLEOTIDE SEQUENCE [LARGE SCALE GENOMIC DNA]</scope>
    <source>
        <strain evidence="2 3">CBS 150709</strain>
    </source>
</reference>
<organism evidence="2 3">
    <name type="scientific">Purpureocillium lilacinum</name>
    <name type="common">Paecilomyces lilacinus</name>
    <dbReference type="NCBI Taxonomy" id="33203"/>
    <lineage>
        <taxon>Eukaryota</taxon>
        <taxon>Fungi</taxon>
        <taxon>Dikarya</taxon>
        <taxon>Ascomycota</taxon>
        <taxon>Pezizomycotina</taxon>
        <taxon>Sordariomycetes</taxon>
        <taxon>Hypocreomycetidae</taxon>
        <taxon>Hypocreales</taxon>
        <taxon>Ophiocordycipitaceae</taxon>
        <taxon>Purpureocillium</taxon>
    </lineage>
</organism>
<dbReference type="Gene3D" id="3.60.21.10">
    <property type="match status" value="1"/>
</dbReference>
<dbReference type="SUPFAM" id="SSF56300">
    <property type="entry name" value="Metallo-dependent phosphatases"/>
    <property type="match status" value="1"/>
</dbReference>
<keyword evidence="3" id="KW-1185">Reference proteome</keyword>
<feature type="domain" description="Calcineurin-like phosphoesterase" evidence="1">
    <location>
        <begin position="5"/>
        <end position="226"/>
    </location>
</feature>
<accession>A0ABR0BU69</accession>
<gene>
    <name evidence="2" type="ORF">Purlil1_7944</name>
</gene>
<proteinExistence type="predicted"/>
<protein>
    <recommendedName>
        <fullName evidence="1">Calcineurin-like phosphoesterase domain-containing protein</fullName>
    </recommendedName>
</protein>
<sequence>MAVQIVSDLHLETPKAYDIFEIEPKAPVLALLGDIGNIVLHKEDCLAFLTRQLARFRAVLFVPGNHEAYHSDWPRTLDTLRAFEQQVRSDDAIGEFVLLDRATYRLPGTDVVILRCSLFSFVPRASEMAVGLGINDYFQTYDWDVDAQNEAHVRDLAWLNGQVAELEQTGSKIMIFTHWSPTRHANATDPRHAGSAITSGFATDLSGEKCFASDSVRLWAFGHTHYNCDFTLSREGVFRNISKLLGDALEHYLLRQRGSPGLSGQKIDRRRASICGCQDLQLCPENESYPDHSIAQRYPPPARHFPVASSDTPLTSYHHRRKHGQYLPSTKRCFAQMMVACREALPLPECLDLESAALVTYTNVLVVTGHTSQSRSKYAF</sequence>
<dbReference type="Pfam" id="PF00149">
    <property type="entry name" value="Metallophos"/>
    <property type="match status" value="1"/>
</dbReference>
<dbReference type="Proteomes" id="UP001287286">
    <property type="component" value="Unassembled WGS sequence"/>
</dbReference>
<evidence type="ECO:0000313" key="3">
    <source>
        <dbReference type="Proteomes" id="UP001287286"/>
    </source>
</evidence>
<evidence type="ECO:0000313" key="2">
    <source>
        <dbReference type="EMBL" id="KAK4087613.1"/>
    </source>
</evidence>
<dbReference type="EMBL" id="JAWRVI010000030">
    <property type="protein sequence ID" value="KAK4087613.1"/>
    <property type="molecule type" value="Genomic_DNA"/>
</dbReference>
<name>A0ABR0BU69_PURLI</name>